<feature type="domain" description="Prolyl 4-hydroxylase alpha subunit" evidence="7">
    <location>
        <begin position="143"/>
        <end position="376"/>
    </location>
</feature>
<keyword evidence="2" id="KW-0479">Metal-binding</keyword>
<dbReference type="KEGG" id="clup:CLUP02_03067"/>
<name>A0A9Q8SI84_9PEZI</name>
<keyword evidence="3" id="KW-0223">Dioxygenase</keyword>
<dbReference type="Gene3D" id="2.60.120.620">
    <property type="entry name" value="q2cbj1_9rhob like domain"/>
    <property type="match status" value="1"/>
</dbReference>
<dbReference type="RefSeq" id="XP_049139237.1">
    <property type="nucleotide sequence ID" value="XM_049282094.1"/>
</dbReference>
<dbReference type="AlphaFoldDB" id="A0A9Q8SI84"/>
<evidence type="ECO:0000256" key="6">
    <source>
        <dbReference type="SAM" id="MobiDB-lite"/>
    </source>
</evidence>
<dbReference type="PANTHER" id="PTHR10869">
    <property type="entry name" value="PROLYL 4-HYDROXYLASE ALPHA SUBUNIT"/>
    <property type="match status" value="1"/>
</dbReference>
<keyword evidence="9" id="KW-1185">Reference proteome</keyword>
<evidence type="ECO:0000256" key="3">
    <source>
        <dbReference type="ARBA" id="ARBA00022964"/>
    </source>
</evidence>
<keyword evidence="5" id="KW-0408">Iron</keyword>
<dbReference type="GO" id="GO:0005506">
    <property type="term" value="F:iron ion binding"/>
    <property type="evidence" value="ECO:0007669"/>
    <property type="project" value="InterPro"/>
</dbReference>
<evidence type="ECO:0000259" key="7">
    <source>
        <dbReference type="SMART" id="SM00702"/>
    </source>
</evidence>
<dbReference type="PANTHER" id="PTHR10869:SF246">
    <property type="entry name" value="TRANSMEMBRANE PROLYL 4-HYDROXYLASE"/>
    <property type="match status" value="1"/>
</dbReference>
<evidence type="ECO:0000256" key="1">
    <source>
        <dbReference type="ARBA" id="ARBA00001961"/>
    </source>
</evidence>
<dbReference type="GeneID" id="73337104"/>
<dbReference type="GO" id="GO:0031418">
    <property type="term" value="F:L-ascorbic acid binding"/>
    <property type="evidence" value="ECO:0007669"/>
    <property type="project" value="InterPro"/>
</dbReference>
<gene>
    <name evidence="8" type="ORF">CLUP02_03067</name>
</gene>
<dbReference type="InterPro" id="IPR045054">
    <property type="entry name" value="P4HA-like"/>
</dbReference>
<dbReference type="Proteomes" id="UP000830671">
    <property type="component" value="Chromosome 2"/>
</dbReference>
<dbReference type="GO" id="GO:0004656">
    <property type="term" value="F:procollagen-proline 4-dioxygenase activity"/>
    <property type="evidence" value="ECO:0007669"/>
    <property type="project" value="TreeGrafter"/>
</dbReference>
<evidence type="ECO:0000313" key="8">
    <source>
        <dbReference type="EMBL" id="UQC77598.1"/>
    </source>
</evidence>
<dbReference type="EMBL" id="CP019474">
    <property type="protein sequence ID" value="UQC77598.1"/>
    <property type="molecule type" value="Genomic_DNA"/>
</dbReference>
<keyword evidence="4" id="KW-0560">Oxidoreductase</keyword>
<dbReference type="InterPro" id="IPR006620">
    <property type="entry name" value="Pro_4_hyd_alph"/>
</dbReference>
<dbReference type="GO" id="GO:0005783">
    <property type="term" value="C:endoplasmic reticulum"/>
    <property type="evidence" value="ECO:0007669"/>
    <property type="project" value="TreeGrafter"/>
</dbReference>
<comment type="cofactor">
    <cofactor evidence="1">
        <name>L-ascorbate</name>
        <dbReference type="ChEBI" id="CHEBI:38290"/>
    </cofactor>
</comment>
<protein>
    <submittedName>
        <fullName evidence="8">2OG-Fe(II)oxygenase family Oxidoreductase</fullName>
    </submittedName>
</protein>
<reference evidence="8" key="1">
    <citation type="journal article" date="2021" name="Mol. Plant Microbe Interact.">
        <title>Complete Genome Sequence of the Plant-Pathogenic Fungus Colletotrichum lupini.</title>
        <authorList>
            <person name="Baroncelli R."/>
            <person name="Pensec F."/>
            <person name="Da Lio D."/>
            <person name="Boufleur T."/>
            <person name="Vicente I."/>
            <person name="Sarrocco S."/>
            <person name="Picot A."/>
            <person name="Baraldi E."/>
            <person name="Sukno S."/>
            <person name="Thon M."/>
            <person name="Le Floch G."/>
        </authorList>
    </citation>
    <scope>NUCLEOTIDE SEQUENCE</scope>
    <source>
        <strain evidence="8">IMI 504893</strain>
    </source>
</reference>
<organism evidence="8 9">
    <name type="scientific">Colletotrichum lupini</name>
    <dbReference type="NCBI Taxonomy" id="145971"/>
    <lineage>
        <taxon>Eukaryota</taxon>
        <taxon>Fungi</taxon>
        <taxon>Dikarya</taxon>
        <taxon>Ascomycota</taxon>
        <taxon>Pezizomycotina</taxon>
        <taxon>Sordariomycetes</taxon>
        <taxon>Hypocreomycetidae</taxon>
        <taxon>Glomerellales</taxon>
        <taxon>Glomerellaceae</taxon>
        <taxon>Colletotrichum</taxon>
        <taxon>Colletotrichum acutatum species complex</taxon>
    </lineage>
</organism>
<evidence type="ECO:0000256" key="4">
    <source>
        <dbReference type="ARBA" id="ARBA00023002"/>
    </source>
</evidence>
<dbReference type="SMART" id="SM00702">
    <property type="entry name" value="P4Hc"/>
    <property type="match status" value="1"/>
</dbReference>
<feature type="compositionally biased region" description="Basic and acidic residues" evidence="6">
    <location>
        <begin position="315"/>
        <end position="326"/>
    </location>
</feature>
<evidence type="ECO:0000256" key="2">
    <source>
        <dbReference type="ARBA" id="ARBA00022723"/>
    </source>
</evidence>
<evidence type="ECO:0000313" key="9">
    <source>
        <dbReference type="Proteomes" id="UP000830671"/>
    </source>
</evidence>
<proteinExistence type="predicted"/>
<sequence>MFMFLQCVADLHGPAVAEPSLTTNTAERGRRGSLQHESRLIIPTTFLVSSPWLSATNASHTNPAMISYVIALVAFLIFFSDPLVDFFSPSSTSGGRSSTGRSRVARTPRPQMNESLLAIEHPNATALSCPPDDYSVRIFSKEPLVLYIEGFLSVEERKHLLEISNPIFEPSTITHNGANTHRDTSIRSSDVALLPRDDTVRCVEARARALQGWREDLWIERLRTQRYVEGGHYSYHFDWTANRGGWGRVSSMMAWVDARGEDENEVPPGTGNGDGLVGGGTEFPLLEVPGLKKEVWCRFVECGGRDGGDQASDGGDEKKMGGDGEAKGTTFKPVPGNAVYWENFRADGSGAGYDETWHAGLPVIKGVKVGLNIWSTGRIE</sequence>
<accession>A0A9Q8SI84</accession>
<feature type="region of interest" description="Disordered" evidence="6">
    <location>
        <begin position="307"/>
        <end position="331"/>
    </location>
</feature>
<evidence type="ECO:0000256" key="5">
    <source>
        <dbReference type="ARBA" id="ARBA00023004"/>
    </source>
</evidence>